<name>A0AA87RK26_9MICO</name>
<dbReference type="AlphaFoldDB" id="A0AA87RK26"/>
<evidence type="ECO:0000313" key="2">
    <source>
        <dbReference type="EMBL" id="GEK80693.1"/>
    </source>
</evidence>
<reference evidence="2 3" key="1">
    <citation type="submission" date="2019-07" db="EMBL/GenBank/DDBJ databases">
        <title>Whole genome shotgun sequence of Agrococcus baldri NBRC 103055.</title>
        <authorList>
            <person name="Hosoyama A."/>
            <person name="Uohara A."/>
            <person name="Ohji S."/>
            <person name="Ichikawa N."/>
        </authorList>
    </citation>
    <scope>NUCLEOTIDE SEQUENCE [LARGE SCALE GENOMIC DNA]</scope>
    <source>
        <strain evidence="2 3">NBRC 103055</strain>
    </source>
</reference>
<dbReference type="EMBL" id="BJUU01000013">
    <property type="protein sequence ID" value="GEK80693.1"/>
    <property type="molecule type" value="Genomic_DNA"/>
</dbReference>
<keyword evidence="3" id="KW-1185">Reference proteome</keyword>
<dbReference type="Proteomes" id="UP000321749">
    <property type="component" value="Unassembled WGS sequence"/>
</dbReference>
<sequence>MTNDATGGAGTARTVTVAERAIAAGQSGELDGNAVLWIIAAAEVWFAAEDEPVDGSLPNSPMSVSREGGSPALAIFTGADLLEPWREHRVSIRIPGFELLRRIPAGTGVVLNPGHAAGLELPAEGVASIVAAIERHGA</sequence>
<proteinExistence type="predicted"/>
<comment type="caution">
    <text evidence="2">The sequence shown here is derived from an EMBL/GenBank/DDBJ whole genome shotgun (WGS) entry which is preliminary data.</text>
</comment>
<accession>A0AA87RK26</accession>
<gene>
    <name evidence="2" type="ORF">ABA31_20440</name>
</gene>
<dbReference type="InterPro" id="IPR009839">
    <property type="entry name" value="SseB_N"/>
</dbReference>
<dbReference type="Pfam" id="PF07179">
    <property type="entry name" value="SseB"/>
    <property type="match status" value="1"/>
</dbReference>
<dbReference type="RefSeq" id="WP_146795213.1">
    <property type="nucleotide sequence ID" value="NZ_BJUU01000013.1"/>
</dbReference>
<evidence type="ECO:0000259" key="1">
    <source>
        <dbReference type="Pfam" id="PF07179"/>
    </source>
</evidence>
<evidence type="ECO:0000313" key="3">
    <source>
        <dbReference type="Proteomes" id="UP000321749"/>
    </source>
</evidence>
<organism evidence="2 3">
    <name type="scientific">Agrococcus baldri</name>
    <dbReference type="NCBI Taxonomy" id="153730"/>
    <lineage>
        <taxon>Bacteria</taxon>
        <taxon>Bacillati</taxon>
        <taxon>Actinomycetota</taxon>
        <taxon>Actinomycetes</taxon>
        <taxon>Micrococcales</taxon>
        <taxon>Microbacteriaceae</taxon>
        <taxon>Agrococcus</taxon>
    </lineage>
</organism>
<protein>
    <recommendedName>
        <fullName evidence="1">SseB protein N-terminal domain-containing protein</fullName>
    </recommendedName>
</protein>
<feature type="domain" description="SseB protein N-terminal" evidence="1">
    <location>
        <begin position="20"/>
        <end position="127"/>
    </location>
</feature>